<keyword evidence="2" id="KW-0472">Membrane</keyword>
<evidence type="ECO:0000313" key="4">
    <source>
        <dbReference type="EMBL" id="TQL32964.1"/>
    </source>
</evidence>
<dbReference type="InterPro" id="IPR011040">
    <property type="entry name" value="Sialidase"/>
</dbReference>
<gene>
    <name evidence="4" type="ORF">FB554_1097</name>
</gene>
<dbReference type="SUPFAM" id="SSF110296">
    <property type="entry name" value="Oligoxyloglucan reducing end-specific cellobiohydrolase"/>
    <property type="match status" value="2"/>
</dbReference>
<dbReference type="OrthoDB" id="4868761at2"/>
<evidence type="ECO:0000313" key="5">
    <source>
        <dbReference type="Proteomes" id="UP000318336"/>
    </source>
</evidence>
<sequence>MSERDSRDPRPVEEFFAAERAAVHPAEAGEDRWEQIVHQSTRGGRPWFALFMGALGALAAVVLFWSTQQAPFGEGSVDPGREVEAATNNAPVEASGDPRDTSPAQAPIEVPASFVPWSMSNAGSGTVFAMGAAPCGADEEVCPTVVRSTDNGSTWTAVHRFQRTDTASVTSDEVPRIQPPRAVSEVRFATPKIGYAFGGDLWMTRDAGRSFTRYAHPGQTVLDVEIFRGDVLVLSADGCSQGRCSGPLMLSRTTVQAGAVQQPVAVRDLDTPVDDAQVVVRDGAVYVQPYRVDAGNVGSPWRLEENQLVPMTARDGCGTNPLQSLTASTNGAGTLFALCGGDLRGDQAEYRLMRSDDRGKTWRPATTTPVVLPRVGRLTLAASDAQHLAVATGGPRQVSAPTRVTDLSRLLQVTDDGGKTWRPVDQPQPPPQGFDWVASPGGQELYAITRSGTSVWRSADLGATWQLVDPTKPVNPPPSSSPPPTSGEPSSPSGSPTSPSASPASPTT</sequence>
<protein>
    <submittedName>
        <fullName evidence="4">BNR repeat protein</fullName>
    </submittedName>
</protein>
<dbReference type="CDD" id="cd15482">
    <property type="entry name" value="Sialidase_non-viral"/>
    <property type="match status" value="1"/>
</dbReference>
<feature type="region of interest" description="Disordered" evidence="1">
    <location>
        <begin position="466"/>
        <end position="508"/>
    </location>
</feature>
<evidence type="ECO:0000259" key="3">
    <source>
        <dbReference type="Pfam" id="PF13088"/>
    </source>
</evidence>
<keyword evidence="2" id="KW-0812">Transmembrane</keyword>
<dbReference type="Gene3D" id="2.130.10.10">
    <property type="entry name" value="YVTN repeat-like/Quinoprotein amine dehydrogenase"/>
    <property type="match status" value="2"/>
</dbReference>
<feature type="transmembrane region" description="Helical" evidence="2">
    <location>
        <begin position="47"/>
        <end position="66"/>
    </location>
</feature>
<feature type="compositionally biased region" description="Low complexity" evidence="1">
    <location>
        <begin position="487"/>
        <end position="508"/>
    </location>
</feature>
<organism evidence="4 5">
    <name type="scientific">Barrientosiimonas humi</name>
    <dbReference type="NCBI Taxonomy" id="999931"/>
    <lineage>
        <taxon>Bacteria</taxon>
        <taxon>Bacillati</taxon>
        <taxon>Actinomycetota</taxon>
        <taxon>Actinomycetes</taxon>
        <taxon>Micrococcales</taxon>
        <taxon>Dermacoccaceae</taxon>
        <taxon>Barrientosiimonas</taxon>
    </lineage>
</organism>
<dbReference type="AlphaFoldDB" id="A0A542XB26"/>
<name>A0A542XB26_9MICO</name>
<proteinExistence type="predicted"/>
<feature type="compositionally biased region" description="Pro residues" evidence="1">
    <location>
        <begin position="473"/>
        <end position="486"/>
    </location>
</feature>
<evidence type="ECO:0000256" key="2">
    <source>
        <dbReference type="SAM" id="Phobius"/>
    </source>
</evidence>
<dbReference type="EMBL" id="VFOK01000001">
    <property type="protein sequence ID" value="TQL32964.1"/>
    <property type="molecule type" value="Genomic_DNA"/>
</dbReference>
<accession>A0A542XB26</accession>
<evidence type="ECO:0000256" key="1">
    <source>
        <dbReference type="SAM" id="MobiDB-lite"/>
    </source>
</evidence>
<reference evidence="4 5" key="1">
    <citation type="submission" date="2019-06" db="EMBL/GenBank/DDBJ databases">
        <title>Sequencing the genomes of 1000 actinobacteria strains.</title>
        <authorList>
            <person name="Klenk H.-P."/>
        </authorList>
    </citation>
    <scope>NUCLEOTIDE SEQUENCE [LARGE SCALE GENOMIC DNA]</scope>
    <source>
        <strain evidence="4 5">DSM 24617</strain>
    </source>
</reference>
<comment type="caution">
    <text evidence="4">The sequence shown here is derived from an EMBL/GenBank/DDBJ whole genome shotgun (WGS) entry which is preliminary data.</text>
</comment>
<dbReference type="InterPro" id="IPR015943">
    <property type="entry name" value="WD40/YVTN_repeat-like_dom_sf"/>
</dbReference>
<dbReference type="Pfam" id="PF13088">
    <property type="entry name" value="BNR_2"/>
    <property type="match status" value="1"/>
</dbReference>
<dbReference type="RefSeq" id="WP_142005042.1">
    <property type="nucleotide sequence ID" value="NZ_CAJTBP010000001.1"/>
</dbReference>
<keyword evidence="2" id="KW-1133">Transmembrane helix</keyword>
<dbReference type="Proteomes" id="UP000318336">
    <property type="component" value="Unassembled WGS sequence"/>
</dbReference>
<keyword evidence="5" id="KW-1185">Reference proteome</keyword>
<feature type="domain" description="Sialidase" evidence="3">
    <location>
        <begin position="328"/>
        <end position="476"/>
    </location>
</feature>